<gene>
    <name evidence="1" type="ORF">ElyMa_003730900</name>
</gene>
<evidence type="ECO:0000313" key="2">
    <source>
        <dbReference type="Proteomes" id="UP000762676"/>
    </source>
</evidence>
<dbReference type="PROSITE" id="PS51257">
    <property type="entry name" value="PROKAR_LIPOPROTEIN"/>
    <property type="match status" value="1"/>
</dbReference>
<proteinExistence type="predicted"/>
<dbReference type="AlphaFoldDB" id="A0AAV4F5W1"/>
<protein>
    <submittedName>
        <fullName evidence="1">Uncharacterized protein</fullName>
    </submittedName>
</protein>
<organism evidence="1 2">
    <name type="scientific">Elysia marginata</name>
    <dbReference type="NCBI Taxonomy" id="1093978"/>
    <lineage>
        <taxon>Eukaryota</taxon>
        <taxon>Metazoa</taxon>
        <taxon>Spiralia</taxon>
        <taxon>Lophotrochozoa</taxon>
        <taxon>Mollusca</taxon>
        <taxon>Gastropoda</taxon>
        <taxon>Heterobranchia</taxon>
        <taxon>Euthyneura</taxon>
        <taxon>Panpulmonata</taxon>
        <taxon>Sacoglossa</taxon>
        <taxon>Placobranchoidea</taxon>
        <taxon>Plakobranchidae</taxon>
        <taxon>Elysia</taxon>
    </lineage>
</organism>
<dbReference type="Proteomes" id="UP000762676">
    <property type="component" value="Unassembled WGS sequence"/>
</dbReference>
<evidence type="ECO:0000313" key="1">
    <source>
        <dbReference type="EMBL" id="GFR68386.1"/>
    </source>
</evidence>
<sequence>MADGLTRPLSQSSAVKPTLPMGFITSCVTVVGAQEYNFALRAPHADCVLAGDDAAMRRTPFYLAGTTGCLSDLHQAGTDVWTTEDIAVHIPDILKCAR</sequence>
<dbReference type="EMBL" id="BMAT01007649">
    <property type="protein sequence ID" value="GFR68386.1"/>
    <property type="molecule type" value="Genomic_DNA"/>
</dbReference>
<keyword evidence="2" id="KW-1185">Reference proteome</keyword>
<comment type="caution">
    <text evidence="1">The sequence shown here is derived from an EMBL/GenBank/DDBJ whole genome shotgun (WGS) entry which is preliminary data.</text>
</comment>
<name>A0AAV4F5W1_9GAST</name>
<accession>A0AAV4F5W1</accession>
<reference evidence="1 2" key="1">
    <citation type="journal article" date="2021" name="Elife">
        <title>Chloroplast acquisition without the gene transfer in kleptoplastic sea slugs, Plakobranchus ocellatus.</title>
        <authorList>
            <person name="Maeda T."/>
            <person name="Takahashi S."/>
            <person name="Yoshida T."/>
            <person name="Shimamura S."/>
            <person name="Takaki Y."/>
            <person name="Nagai Y."/>
            <person name="Toyoda A."/>
            <person name="Suzuki Y."/>
            <person name="Arimoto A."/>
            <person name="Ishii H."/>
            <person name="Satoh N."/>
            <person name="Nishiyama T."/>
            <person name="Hasebe M."/>
            <person name="Maruyama T."/>
            <person name="Minagawa J."/>
            <person name="Obokata J."/>
            <person name="Shigenobu S."/>
        </authorList>
    </citation>
    <scope>NUCLEOTIDE SEQUENCE [LARGE SCALE GENOMIC DNA]</scope>
</reference>